<dbReference type="EMBL" id="JWJG01000028">
    <property type="protein sequence ID" value="KIF81273.1"/>
    <property type="molecule type" value="Genomic_DNA"/>
</dbReference>
<organism evidence="2 3">
    <name type="scientific">Noviherbaspirillum autotrophicum</name>
    <dbReference type="NCBI Taxonomy" id="709839"/>
    <lineage>
        <taxon>Bacteria</taxon>
        <taxon>Pseudomonadati</taxon>
        <taxon>Pseudomonadota</taxon>
        <taxon>Betaproteobacteria</taxon>
        <taxon>Burkholderiales</taxon>
        <taxon>Oxalobacteraceae</taxon>
        <taxon>Noviherbaspirillum</taxon>
    </lineage>
</organism>
<evidence type="ECO:0000313" key="2">
    <source>
        <dbReference type="EMBL" id="KIF81273.1"/>
    </source>
</evidence>
<evidence type="ECO:0000256" key="1">
    <source>
        <dbReference type="SAM" id="MobiDB-lite"/>
    </source>
</evidence>
<protein>
    <submittedName>
        <fullName evidence="2">Uncharacterized protein</fullName>
    </submittedName>
</protein>
<gene>
    <name evidence="2" type="ORF">TSA66_11270</name>
</gene>
<sequence length="106" mass="12278">MQPAGEMHYRFADMRQFFFQKKPMNPENLEYVRPYEESSAAYRQNPVQAGDPTDHGHQRQEQPKPFSPVSAQGPDHRAFLNRQLALEQLYLQFHAIGQPLAILAKP</sequence>
<name>A0A0C1Y2G5_9BURK</name>
<feature type="compositionally biased region" description="Basic and acidic residues" evidence="1">
    <location>
        <begin position="52"/>
        <end position="62"/>
    </location>
</feature>
<feature type="region of interest" description="Disordered" evidence="1">
    <location>
        <begin position="29"/>
        <end position="74"/>
    </location>
</feature>
<proteinExistence type="predicted"/>
<accession>A0A0C1Y2G5</accession>
<keyword evidence="3" id="KW-1185">Reference proteome</keyword>
<reference evidence="2 3" key="1">
    <citation type="submission" date="2014-12" db="EMBL/GenBank/DDBJ databases">
        <title>Denitrispirillum autotrophicum gen. nov., sp. nov., Denitrifying, Facultatively Autotrophic Bacteria Isolated from Rice Paddy Soil.</title>
        <authorList>
            <person name="Ishii S."/>
            <person name="Ashida N."/>
            <person name="Ohno H."/>
            <person name="Otsuka S."/>
            <person name="Yokota A."/>
            <person name="Senoo K."/>
        </authorList>
    </citation>
    <scope>NUCLEOTIDE SEQUENCE [LARGE SCALE GENOMIC DNA]</scope>
    <source>
        <strain evidence="2 3">TSA66</strain>
    </source>
</reference>
<evidence type="ECO:0000313" key="3">
    <source>
        <dbReference type="Proteomes" id="UP000031572"/>
    </source>
</evidence>
<comment type="caution">
    <text evidence="2">The sequence shown here is derived from an EMBL/GenBank/DDBJ whole genome shotgun (WGS) entry which is preliminary data.</text>
</comment>
<dbReference type="AlphaFoldDB" id="A0A0C1Y2G5"/>
<dbReference type="Proteomes" id="UP000031572">
    <property type="component" value="Unassembled WGS sequence"/>
</dbReference>